<dbReference type="InterPro" id="IPR036081">
    <property type="entry name" value="Translin_sf"/>
</dbReference>
<dbReference type="AlphaFoldDB" id="A0A382B7Y8"/>
<organism evidence="1">
    <name type="scientific">marine metagenome</name>
    <dbReference type="NCBI Taxonomy" id="408172"/>
    <lineage>
        <taxon>unclassified sequences</taxon>
        <taxon>metagenomes</taxon>
        <taxon>ecological metagenomes</taxon>
    </lineage>
</organism>
<name>A0A382B7Y8_9ZZZZ</name>
<proteinExistence type="predicted"/>
<dbReference type="GO" id="GO:0043565">
    <property type="term" value="F:sequence-specific DNA binding"/>
    <property type="evidence" value="ECO:0007669"/>
    <property type="project" value="InterPro"/>
</dbReference>
<dbReference type="Gene3D" id="1.20.58.2140">
    <property type="match status" value="1"/>
</dbReference>
<reference evidence="1" key="1">
    <citation type="submission" date="2018-05" db="EMBL/GenBank/DDBJ databases">
        <authorList>
            <person name="Lanie J.A."/>
            <person name="Ng W.-L."/>
            <person name="Kazmierczak K.M."/>
            <person name="Andrzejewski T.M."/>
            <person name="Davidsen T.M."/>
            <person name="Wayne K.J."/>
            <person name="Tettelin H."/>
            <person name="Glass J.I."/>
            <person name="Rusch D."/>
            <person name="Podicherti R."/>
            <person name="Tsui H.-C.T."/>
            <person name="Winkler M.E."/>
        </authorList>
    </citation>
    <scope>NUCLEOTIDE SEQUENCE</scope>
</reference>
<feature type="non-terminal residue" evidence="1">
    <location>
        <position position="1"/>
    </location>
</feature>
<evidence type="ECO:0000313" key="1">
    <source>
        <dbReference type="EMBL" id="SVB09916.1"/>
    </source>
</evidence>
<accession>A0A382B7Y8</accession>
<evidence type="ECO:0008006" key="2">
    <source>
        <dbReference type="Google" id="ProtNLM"/>
    </source>
</evidence>
<dbReference type="SUPFAM" id="SSF74784">
    <property type="entry name" value="Translin"/>
    <property type="match status" value="1"/>
</dbReference>
<gene>
    <name evidence="1" type="ORF">METZ01_LOCUS162770</name>
</gene>
<sequence>QTNPEIYYAGYLAEARKEFSEANITMALLLQQPLPQPEELGVNIIDYLKGMGDSVGEVRRYILDSLRRDEWQQCEDAMEIMDQIYTLLVTLDFPEGVTGGLRNTNDMVRKTLERTRGDFTVAFRQKRLEDILSSAEHATTIKRSY</sequence>
<protein>
    <recommendedName>
        <fullName evidence="2">Haloacid dehalogenase</fullName>
    </recommendedName>
</protein>
<dbReference type="EMBL" id="UINC01028618">
    <property type="protein sequence ID" value="SVB09916.1"/>
    <property type="molecule type" value="Genomic_DNA"/>
</dbReference>